<name>A0A9P0JZD3_ACAOB</name>
<evidence type="ECO:0000313" key="1">
    <source>
        <dbReference type="EMBL" id="CAH1964257.1"/>
    </source>
</evidence>
<dbReference type="Proteomes" id="UP001152888">
    <property type="component" value="Unassembled WGS sequence"/>
</dbReference>
<keyword evidence="2" id="KW-1185">Reference proteome</keyword>
<sequence>MKKATSAVQHVTKDTNENTVYLNIRDWSVTSNHNSCASFAQKLSNRKAI</sequence>
<proteinExistence type="predicted"/>
<gene>
    <name evidence="1" type="ORF">ACAOBT_LOCUS5692</name>
</gene>
<organism evidence="1 2">
    <name type="scientific">Acanthoscelides obtectus</name>
    <name type="common">Bean weevil</name>
    <name type="synonym">Bruchus obtectus</name>
    <dbReference type="NCBI Taxonomy" id="200917"/>
    <lineage>
        <taxon>Eukaryota</taxon>
        <taxon>Metazoa</taxon>
        <taxon>Ecdysozoa</taxon>
        <taxon>Arthropoda</taxon>
        <taxon>Hexapoda</taxon>
        <taxon>Insecta</taxon>
        <taxon>Pterygota</taxon>
        <taxon>Neoptera</taxon>
        <taxon>Endopterygota</taxon>
        <taxon>Coleoptera</taxon>
        <taxon>Polyphaga</taxon>
        <taxon>Cucujiformia</taxon>
        <taxon>Chrysomeloidea</taxon>
        <taxon>Chrysomelidae</taxon>
        <taxon>Bruchinae</taxon>
        <taxon>Bruchini</taxon>
        <taxon>Acanthoscelides</taxon>
    </lineage>
</organism>
<accession>A0A9P0JZD3</accession>
<dbReference type="EMBL" id="CAKOFQ010006713">
    <property type="protein sequence ID" value="CAH1964257.1"/>
    <property type="molecule type" value="Genomic_DNA"/>
</dbReference>
<comment type="caution">
    <text evidence="1">The sequence shown here is derived from an EMBL/GenBank/DDBJ whole genome shotgun (WGS) entry which is preliminary data.</text>
</comment>
<reference evidence="1" key="1">
    <citation type="submission" date="2022-03" db="EMBL/GenBank/DDBJ databases">
        <authorList>
            <person name="Sayadi A."/>
        </authorList>
    </citation>
    <scope>NUCLEOTIDE SEQUENCE</scope>
</reference>
<dbReference type="AlphaFoldDB" id="A0A9P0JZD3"/>
<protein>
    <submittedName>
        <fullName evidence="1">Uncharacterized protein</fullName>
    </submittedName>
</protein>
<evidence type="ECO:0000313" key="2">
    <source>
        <dbReference type="Proteomes" id="UP001152888"/>
    </source>
</evidence>